<gene>
    <name evidence="1" type="ORF">VNI00_012892</name>
</gene>
<sequence>MSRYIYDFQVVYAEEASKEPSNAITDINGGCDDINHGFGGKYVFLVPMCTDDPSVAATSFKIVIQSERDYDRDDIAWGAGGDYRYVIPMQDPHNPDKVIEAKLLRSGASTQYPPSGWDGITSNINEGRGGDYLYIIWRSGL</sequence>
<dbReference type="Proteomes" id="UP001383192">
    <property type="component" value="Unassembled WGS sequence"/>
</dbReference>
<keyword evidence="2" id="KW-1185">Reference proteome</keyword>
<name>A0AAW0C0E8_9AGAR</name>
<dbReference type="AlphaFoldDB" id="A0AAW0C0E8"/>
<dbReference type="EMBL" id="JAYKXP010000062">
    <property type="protein sequence ID" value="KAK7032628.1"/>
    <property type="molecule type" value="Genomic_DNA"/>
</dbReference>
<proteinExistence type="predicted"/>
<evidence type="ECO:0000313" key="1">
    <source>
        <dbReference type="EMBL" id="KAK7032628.1"/>
    </source>
</evidence>
<evidence type="ECO:0000313" key="2">
    <source>
        <dbReference type="Proteomes" id="UP001383192"/>
    </source>
</evidence>
<organism evidence="1 2">
    <name type="scientific">Paramarasmius palmivorus</name>
    <dbReference type="NCBI Taxonomy" id="297713"/>
    <lineage>
        <taxon>Eukaryota</taxon>
        <taxon>Fungi</taxon>
        <taxon>Dikarya</taxon>
        <taxon>Basidiomycota</taxon>
        <taxon>Agaricomycotina</taxon>
        <taxon>Agaricomycetes</taxon>
        <taxon>Agaricomycetidae</taxon>
        <taxon>Agaricales</taxon>
        <taxon>Marasmiineae</taxon>
        <taxon>Marasmiaceae</taxon>
        <taxon>Paramarasmius</taxon>
    </lineage>
</organism>
<protein>
    <submittedName>
        <fullName evidence="1">Uncharacterized protein</fullName>
    </submittedName>
</protein>
<comment type="caution">
    <text evidence="1">The sequence shown here is derived from an EMBL/GenBank/DDBJ whole genome shotgun (WGS) entry which is preliminary data.</text>
</comment>
<reference evidence="1 2" key="1">
    <citation type="submission" date="2024-01" db="EMBL/GenBank/DDBJ databases">
        <title>A draft genome for a cacao thread blight-causing isolate of Paramarasmius palmivorus.</title>
        <authorList>
            <person name="Baruah I.K."/>
            <person name="Bukari Y."/>
            <person name="Amoako-Attah I."/>
            <person name="Meinhardt L.W."/>
            <person name="Bailey B.A."/>
            <person name="Cohen S.P."/>
        </authorList>
    </citation>
    <scope>NUCLEOTIDE SEQUENCE [LARGE SCALE GENOMIC DNA]</scope>
    <source>
        <strain evidence="1 2">GH-12</strain>
    </source>
</reference>
<dbReference type="Gene3D" id="2.100.10.50">
    <property type="match status" value="1"/>
</dbReference>
<accession>A0AAW0C0E8</accession>